<feature type="domain" description="Nuclease associated modular" evidence="2">
    <location>
        <begin position="147"/>
        <end position="163"/>
    </location>
</feature>
<reference evidence="3" key="2">
    <citation type="submission" date="2020-11" db="EMBL/GenBank/DDBJ databases">
        <authorList>
            <person name="Cecchin M."/>
            <person name="Marcolungo L."/>
            <person name="Rossato M."/>
            <person name="Girolomoni L."/>
            <person name="Cosentino E."/>
            <person name="Cuine S."/>
            <person name="Li-Beisson Y."/>
            <person name="Delledonne M."/>
            <person name="Ballottari M."/>
        </authorList>
    </citation>
    <scope>NUCLEOTIDE SEQUENCE</scope>
    <source>
        <strain evidence="3">211/11P</strain>
        <tissue evidence="3">Whole cell</tissue>
    </source>
</reference>
<feature type="domain" description="Nuclease associated modular" evidence="2">
    <location>
        <begin position="130"/>
        <end position="146"/>
    </location>
</feature>
<proteinExistence type="predicted"/>
<evidence type="ECO:0000313" key="4">
    <source>
        <dbReference type="Proteomes" id="UP001055712"/>
    </source>
</evidence>
<dbReference type="GO" id="GO:0003677">
    <property type="term" value="F:DNA binding"/>
    <property type="evidence" value="ECO:0007669"/>
    <property type="project" value="InterPro"/>
</dbReference>
<evidence type="ECO:0000313" key="3">
    <source>
        <dbReference type="EMBL" id="KAI3428144.1"/>
    </source>
</evidence>
<accession>A0A9D4YVB8</accession>
<feature type="domain" description="Nuclease associated modular" evidence="2">
    <location>
        <begin position="89"/>
        <end position="105"/>
    </location>
</feature>
<dbReference type="EMBL" id="SIDB01000009">
    <property type="protein sequence ID" value="KAI3428144.1"/>
    <property type="molecule type" value="Genomic_DNA"/>
</dbReference>
<dbReference type="AlphaFoldDB" id="A0A9D4YVB8"/>
<dbReference type="SMART" id="SM00496">
    <property type="entry name" value="IENR2"/>
    <property type="match status" value="4"/>
</dbReference>
<feature type="region of interest" description="Disordered" evidence="1">
    <location>
        <begin position="231"/>
        <end position="260"/>
    </location>
</feature>
<evidence type="ECO:0000256" key="1">
    <source>
        <dbReference type="SAM" id="MobiDB-lite"/>
    </source>
</evidence>
<feature type="region of interest" description="Disordered" evidence="1">
    <location>
        <begin position="564"/>
        <end position="599"/>
    </location>
</feature>
<dbReference type="Pfam" id="PF07460">
    <property type="entry name" value="NUMOD3"/>
    <property type="match status" value="1"/>
</dbReference>
<sequence length="599" mass="62184">MRSAVLLVAVPACGFVPPVGLRPQRAFRPAVVRASCTPQGHESAFSAIGDAGRASPAEAAQGFQPDAAVDGQPQRRGRGRPPGHPAWNKGLPHSETHRKRISIKLKQKWKDPDFKRSVSEAMLGKPAWNLGQPHDPETLRKMSEAKLGSRLPLATRKLISKANMGRVVSEETRAKVGDRHRGLPKTPEHRAKLASIARRRHAATRVLHAVEAVYSAASTRNAPAAAAAAGTCGAGGTPGRGRPPGSATGMSGGGAAAVSPHSRHVRAAAYSMGLTGLSDGSGKRLSRTQILNTFKSELREYRTLQEELSTWTAAFREKNNRKPNLMDVQRTGIPWLIEKFKQYVVLRDRLFSDTSVLRGKLQDAIPDPEAVRRANSANASSSAPPSVGGIGGMGPTNANGPNAVSRTAVASRFSAVMDYKMKRQAALDAAAAAAAVRAAQPGEARAEDEGADPAAAARLMSSQAPPRVRMAMQAALEYRQGKANETKAAADAAAAAARTPLGGARGGGAAGTAAGTAAGAGSGTILRGTAFTSKRRFAGADAALVQQPAPAPVRSAALPARVPTAPLAASSDADRSADNSAQPASSVPVVEPCLPLQAV</sequence>
<dbReference type="InterPro" id="IPR003611">
    <property type="entry name" value="NUMOD3"/>
</dbReference>
<feature type="region of interest" description="Disordered" evidence="1">
    <location>
        <begin position="52"/>
        <end position="98"/>
    </location>
</feature>
<evidence type="ECO:0000259" key="2">
    <source>
        <dbReference type="SMART" id="SM00496"/>
    </source>
</evidence>
<dbReference type="Gene3D" id="1.10.10.1460">
    <property type="match status" value="1"/>
</dbReference>
<comment type="caution">
    <text evidence="3">The sequence shown here is derived from an EMBL/GenBank/DDBJ whole genome shotgun (WGS) entry which is preliminary data.</text>
</comment>
<dbReference type="Proteomes" id="UP001055712">
    <property type="component" value="Unassembled WGS sequence"/>
</dbReference>
<feature type="domain" description="Nuclease associated modular" evidence="2">
    <location>
        <begin position="164"/>
        <end position="180"/>
    </location>
</feature>
<dbReference type="OrthoDB" id="4535at2759"/>
<protein>
    <recommendedName>
        <fullName evidence="2">Nuclease associated modular domain-containing protein</fullName>
    </recommendedName>
</protein>
<keyword evidence="4" id="KW-1185">Reference proteome</keyword>
<organism evidence="3 4">
    <name type="scientific">Chlorella vulgaris</name>
    <name type="common">Green alga</name>
    <dbReference type="NCBI Taxonomy" id="3077"/>
    <lineage>
        <taxon>Eukaryota</taxon>
        <taxon>Viridiplantae</taxon>
        <taxon>Chlorophyta</taxon>
        <taxon>core chlorophytes</taxon>
        <taxon>Trebouxiophyceae</taxon>
        <taxon>Chlorellales</taxon>
        <taxon>Chlorellaceae</taxon>
        <taxon>Chlorella clade</taxon>
        <taxon>Chlorella</taxon>
    </lineage>
</organism>
<reference evidence="3" key="1">
    <citation type="journal article" date="2019" name="Plant J.">
        <title>Chlorella vulgaris genome assembly and annotation reveals the molecular basis for metabolic acclimation to high light conditions.</title>
        <authorList>
            <person name="Cecchin M."/>
            <person name="Marcolungo L."/>
            <person name="Rossato M."/>
            <person name="Girolomoni L."/>
            <person name="Cosentino E."/>
            <person name="Cuine S."/>
            <person name="Li-Beisson Y."/>
            <person name="Delledonne M."/>
            <person name="Ballottari M."/>
        </authorList>
    </citation>
    <scope>NUCLEOTIDE SEQUENCE</scope>
    <source>
        <strain evidence="3">211/11P</strain>
    </source>
</reference>
<gene>
    <name evidence="3" type="ORF">D9Q98_006528</name>
</gene>
<name>A0A9D4YVB8_CHLVU</name>